<dbReference type="GO" id="GO:0006508">
    <property type="term" value="P:proteolysis"/>
    <property type="evidence" value="ECO:0007669"/>
    <property type="project" value="UniProtKB-KW"/>
</dbReference>
<dbReference type="EC" id="3.4.21.-" evidence="3"/>
<dbReference type="Pfam" id="PF04151">
    <property type="entry name" value="PPC"/>
    <property type="match status" value="1"/>
</dbReference>
<dbReference type="KEGG" id="lcre:Pla8534_59860"/>
<evidence type="ECO:0000256" key="1">
    <source>
        <dbReference type="SAM" id="SignalP"/>
    </source>
</evidence>
<organism evidence="3 4">
    <name type="scientific">Lignipirellula cremea</name>
    <dbReference type="NCBI Taxonomy" id="2528010"/>
    <lineage>
        <taxon>Bacteria</taxon>
        <taxon>Pseudomonadati</taxon>
        <taxon>Planctomycetota</taxon>
        <taxon>Planctomycetia</taxon>
        <taxon>Pirellulales</taxon>
        <taxon>Pirellulaceae</taxon>
        <taxon>Lignipirellula</taxon>
    </lineage>
</organism>
<dbReference type="Gene3D" id="2.60.40.10">
    <property type="entry name" value="Immunoglobulins"/>
    <property type="match status" value="1"/>
</dbReference>
<dbReference type="InterPro" id="IPR013783">
    <property type="entry name" value="Ig-like_fold"/>
</dbReference>
<dbReference type="PROSITE" id="PS51257">
    <property type="entry name" value="PROKAR_LIPOPROTEIN"/>
    <property type="match status" value="1"/>
</dbReference>
<keyword evidence="3" id="KW-0378">Hydrolase</keyword>
<keyword evidence="1" id="KW-0732">Signal</keyword>
<evidence type="ECO:0000313" key="4">
    <source>
        <dbReference type="Proteomes" id="UP000317648"/>
    </source>
</evidence>
<reference evidence="3 4" key="1">
    <citation type="submission" date="2019-02" db="EMBL/GenBank/DDBJ databases">
        <title>Deep-cultivation of Planctomycetes and their phenomic and genomic characterization uncovers novel biology.</title>
        <authorList>
            <person name="Wiegand S."/>
            <person name="Jogler M."/>
            <person name="Boedeker C."/>
            <person name="Pinto D."/>
            <person name="Vollmers J."/>
            <person name="Rivas-Marin E."/>
            <person name="Kohn T."/>
            <person name="Peeters S.H."/>
            <person name="Heuer A."/>
            <person name="Rast P."/>
            <person name="Oberbeckmann S."/>
            <person name="Bunk B."/>
            <person name="Jeske O."/>
            <person name="Meyerdierks A."/>
            <person name="Storesund J.E."/>
            <person name="Kallscheuer N."/>
            <person name="Luecker S."/>
            <person name="Lage O.M."/>
            <person name="Pohl T."/>
            <person name="Merkel B.J."/>
            <person name="Hornburger P."/>
            <person name="Mueller R.-W."/>
            <person name="Bruemmer F."/>
            <person name="Labrenz M."/>
            <person name="Spormann A.M."/>
            <person name="Op den Camp H."/>
            <person name="Overmann J."/>
            <person name="Amann R."/>
            <person name="Jetten M.S.M."/>
            <person name="Mascher T."/>
            <person name="Medema M.H."/>
            <person name="Devos D.P."/>
            <person name="Kaster A.-K."/>
            <person name="Ovreas L."/>
            <person name="Rohde M."/>
            <person name="Galperin M.Y."/>
            <person name="Jogler C."/>
        </authorList>
    </citation>
    <scope>NUCLEOTIDE SEQUENCE [LARGE SCALE GENOMIC DNA]</scope>
    <source>
        <strain evidence="3 4">Pla85_3_4</strain>
    </source>
</reference>
<dbReference type="InterPro" id="IPR007280">
    <property type="entry name" value="Peptidase_C_arc/bac"/>
</dbReference>
<dbReference type="SUPFAM" id="SSF89260">
    <property type="entry name" value="Collagen-binding domain"/>
    <property type="match status" value="1"/>
</dbReference>
<evidence type="ECO:0000259" key="2">
    <source>
        <dbReference type="Pfam" id="PF04151"/>
    </source>
</evidence>
<dbReference type="Proteomes" id="UP000317648">
    <property type="component" value="Chromosome"/>
</dbReference>
<gene>
    <name evidence="3" type="ORF">Pla8534_59860</name>
</gene>
<feature type="chain" id="PRO_5021769766" evidence="1">
    <location>
        <begin position="25"/>
        <end position="816"/>
    </location>
</feature>
<dbReference type="AlphaFoldDB" id="A0A518E205"/>
<sequence precursor="true">MNRSCLAFTHALAIWIASCSAAWAASPQLSATTPYGFQRGTEVEVLFTGARLGDAQGVLLYDTGLTFSDFTAEADNKVKAKVTVAPDCRMGLHAFRLRTATGLSNLRTVSVGALPEVSETEPNSEFTEPQPMELGCVINGVITTEDVDYFVVEVKQGQRITAELEGLRLGNSEFDPYLAILNTDRFELARSDDTALLQQDCLCSLIAPADGKYIIQIRETAYGGSGTCRYRLHLGSFPRPRGVTPTGGKPGETLTFTWHGDAAGEFSTKITLPKTLGEFGLYAENQDGVAPSPNVIRIVDADHFQEVEPNNNFREASPGSAPGVMEGVIGEDGDADYFSFTAKKGEKFDIRVFARGALRSPLDAVMSVRNSKGASLGGADDVASRPDPEYKFTAPADDEYFVEVHDHLRGGGPLYFYRIEISQLEPSVTVSTPEKQRYVSTTLEVPAGNRMAIMFNAARANFGGDLQVQFGGLPQGVSYEAPVMPANRSEVPVLFTAGAMPGTAFLADATAVSTDEKVQCVSGFEQRTMLVRGQGNNDVWGHDAKAMPIAVTDKAPYSIKIIQPTAPITRSGALDLKVVAERAEGFDGAISIRMLYNPPGIGSSVSISIPAKENEVVLPLTANDGASIGAWPIVVTGSATIDGGKIEASTQMAQLEIVDRFFNFSFEKAAGELGQETDLIVNVEKRTDWEGTATVKLLGLPANTTCLTDEVTITQDSTQMVFRINIDEKARPGKNTSLVCRAFIDQNGESITTTLGSGELRIDKPLPAPVAAPVVAAAPKTDAPKPAAPAAAPVKRLSRLEQLRLEREKKLEAAGQ</sequence>
<dbReference type="Gene3D" id="2.60.120.380">
    <property type="match status" value="2"/>
</dbReference>
<feature type="domain" description="Peptidase C-terminal archaeal/bacterial" evidence="2">
    <location>
        <begin position="334"/>
        <end position="405"/>
    </location>
</feature>
<dbReference type="EMBL" id="CP036433">
    <property type="protein sequence ID" value="QDU98125.1"/>
    <property type="molecule type" value="Genomic_DNA"/>
</dbReference>
<dbReference type="GO" id="GO:0008233">
    <property type="term" value="F:peptidase activity"/>
    <property type="evidence" value="ECO:0007669"/>
    <property type="project" value="UniProtKB-KW"/>
</dbReference>
<keyword evidence="3" id="KW-0645">Protease</keyword>
<feature type="signal peptide" evidence="1">
    <location>
        <begin position="1"/>
        <end position="24"/>
    </location>
</feature>
<dbReference type="OrthoDB" id="237792at2"/>
<protein>
    <submittedName>
        <fullName evidence="3">Putative subtilase-type serine protease</fullName>
        <ecNumber evidence="3">3.4.21.-</ecNumber>
    </submittedName>
</protein>
<evidence type="ECO:0000313" key="3">
    <source>
        <dbReference type="EMBL" id="QDU98125.1"/>
    </source>
</evidence>
<accession>A0A518E205</accession>
<name>A0A518E205_9BACT</name>
<dbReference type="RefSeq" id="WP_145057119.1">
    <property type="nucleotide sequence ID" value="NZ_CP036433.1"/>
</dbReference>
<keyword evidence="4" id="KW-1185">Reference proteome</keyword>
<proteinExistence type="predicted"/>